<reference evidence="2" key="1">
    <citation type="journal article" date="2017" name="Science">
        <title>Giant viruses with an expanded complement of translation system components.</title>
        <authorList>
            <person name="Schulz F."/>
            <person name="Yutin N."/>
            <person name="Ivanova N.N."/>
            <person name="Ortega D.R."/>
            <person name="Lee T.K."/>
            <person name="Vierheilig J."/>
            <person name="Daims H."/>
            <person name="Horn M."/>
            <person name="Wagner M."/>
            <person name="Jensen G.J."/>
            <person name="Kyrpides N.C."/>
            <person name="Koonin E.V."/>
            <person name="Woyke T."/>
        </authorList>
    </citation>
    <scope>NUCLEOTIDE SEQUENCE</scope>
    <source>
        <strain evidence="2">ILV1</strain>
    </source>
</reference>
<protein>
    <submittedName>
        <fullName evidence="2">Uncharacterized protein</fullName>
    </submittedName>
</protein>
<organism evidence="2">
    <name type="scientific">Indivirus ILV1</name>
    <dbReference type="NCBI Taxonomy" id="1977633"/>
    <lineage>
        <taxon>Viruses</taxon>
        <taxon>Varidnaviria</taxon>
        <taxon>Bamfordvirae</taxon>
        <taxon>Nucleocytoviricota</taxon>
        <taxon>Megaviricetes</taxon>
        <taxon>Imitervirales</taxon>
        <taxon>Mimiviridae</taxon>
        <taxon>Klosneuvirinae</taxon>
        <taxon>Indivirus</taxon>
    </lineage>
</organism>
<proteinExistence type="predicted"/>
<evidence type="ECO:0000313" key="2">
    <source>
        <dbReference type="EMBL" id="ARF09854.1"/>
    </source>
</evidence>
<gene>
    <name evidence="2" type="ORF">Indivirus_4_26</name>
</gene>
<accession>A0A1V0SDZ0</accession>
<name>A0A1V0SDZ0_9VIRU</name>
<feature type="coiled-coil region" evidence="1">
    <location>
        <begin position="62"/>
        <end position="96"/>
    </location>
</feature>
<evidence type="ECO:0000256" key="1">
    <source>
        <dbReference type="SAM" id="Coils"/>
    </source>
</evidence>
<keyword evidence="1" id="KW-0175">Coiled coil</keyword>
<sequence length="313" mass="36759">MSSFEEVNFEDLDDYPIIEEVDENRKKSNNEEQCIVISNNSLDQLANDAKWKNINENLKDWIEDSKKEKTDFQKKIEKAKEKAKELKQKYDYNKNINKIKLYEYCENDNDQDQKVNETMNDIMGSFVQTPNMLELFYKYGEKIKNKINSNPQEYSLKNIGEVSENLLLQLNETLEENPNLKDTYSQFNNKFKTKYEENPELFHLFNNQDVIKNFISGPMTIKPMTIKFDLDTHPLKIDTQQIPHLQSLFGQTIQFTIPETEVIQNPSIISVNLPSPIQIPPQQLIVEPNPNVNPTLFHLMPELYAINDKIKKK</sequence>
<dbReference type="EMBL" id="KY684088">
    <property type="protein sequence ID" value="ARF09854.1"/>
    <property type="molecule type" value="Genomic_DNA"/>
</dbReference>